<dbReference type="Proteomes" id="UP000887023">
    <property type="component" value="Chromosome"/>
</dbReference>
<keyword evidence="2" id="KW-1185">Reference proteome</keyword>
<evidence type="ECO:0008006" key="3">
    <source>
        <dbReference type="Google" id="ProtNLM"/>
    </source>
</evidence>
<dbReference type="RefSeq" id="WP_066468229.1">
    <property type="nucleotide sequence ID" value="NZ_CBCRUZ010000001.1"/>
</dbReference>
<proteinExistence type="predicted"/>
<evidence type="ECO:0000313" key="1">
    <source>
        <dbReference type="EMBL" id="QXQ15489.1"/>
    </source>
</evidence>
<evidence type="ECO:0000313" key="2">
    <source>
        <dbReference type="Proteomes" id="UP000887023"/>
    </source>
</evidence>
<organism evidence="1 2">
    <name type="scientific">Skermania pinensis</name>
    <dbReference type="NCBI Taxonomy" id="39122"/>
    <lineage>
        <taxon>Bacteria</taxon>
        <taxon>Bacillati</taxon>
        <taxon>Actinomycetota</taxon>
        <taxon>Actinomycetes</taxon>
        <taxon>Mycobacteriales</taxon>
        <taxon>Gordoniaceae</taxon>
        <taxon>Skermania</taxon>
    </lineage>
</organism>
<gene>
    <name evidence="1" type="ORF">KV203_09435</name>
</gene>
<dbReference type="InterPro" id="IPR036291">
    <property type="entry name" value="NAD(P)-bd_dom_sf"/>
</dbReference>
<reference evidence="1" key="1">
    <citation type="submission" date="2021-07" db="EMBL/GenBank/DDBJ databases">
        <title>Candidatus Kaistella beijingensis sp. nov. isolated from a municipal wastewater treatment plant is involved in sludge foaming.</title>
        <authorList>
            <person name="Song Y."/>
            <person name="Liu S.-J."/>
        </authorList>
    </citation>
    <scope>NUCLEOTIDE SEQUENCE</scope>
    <source>
        <strain evidence="1">DSM 43998</strain>
    </source>
</reference>
<protein>
    <recommendedName>
        <fullName evidence="3">Saccharopine dehydrogenase</fullName>
    </recommendedName>
</protein>
<dbReference type="Gene3D" id="3.40.50.720">
    <property type="entry name" value="NAD(P)-binding Rossmann-like Domain"/>
    <property type="match status" value="1"/>
</dbReference>
<accession>A0ABX8SC92</accession>
<dbReference type="SUPFAM" id="SSF51735">
    <property type="entry name" value="NAD(P)-binding Rossmann-fold domains"/>
    <property type="match status" value="1"/>
</dbReference>
<sequence>MAVDGRPGRYLVLGGYGNVGRRVVEELRLARQVVLVAGRDPARSDVVLDLRDPDIGSYRRTLAEVDVVVNASGSERLELAEQAGESGRPFVDISATTSYVTALTELPAQAPVLVDVGLAPGLTNLLTAAVHAEAPHQPIDILVYLGAGDQHGAAAIEWTFRLFGAHFADGTDPVRNYTRPRAFYIPGVGRRQLVRLDFSDQHTLTRDLDIPVRTYFALDSTPATALLRMLTWIPGASRAPRGVHLPGSDQWTVAARAADGTIRWAHGRNQSWAGAVVAARAARAARGLPAGTYPLHRVLALDDLPVDHGFVLGGS</sequence>
<name>A0ABX8SC92_9ACTN</name>
<dbReference type="EMBL" id="CP079105">
    <property type="protein sequence ID" value="QXQ15489.1"/>
    <property type="molecule type" value="Genomic_DNA"/>
</dbReference>